<evidence type="ECO:0000313" key="5">
    <source>
        <dbReference type="Proteomes" id="UP000494269"/>
    </source>
</evidence>
<dbReference type="InterPro" id="IPR011006">
    <property type="entry name" value="CheY-like_superfamily"/>
</dbReference>
<proteinExistence type="predicted"/>
<keyword evidence="5" id="KW-1185">Reference proteome</keyword>
<dbReference type="AlphaFoldDB" id="A0A6S7BGD3"/>
<evidence type="ECO:0000313" key="4">
    <source>
        <dbReference type="EMBL" id="CAB3730374.1"/>
    </source>
</evidence>
<dbReference type="SUPFAM" id="SSF52172">
    <property type="entry name" value="CheY-like"/>
    <property type="match status" value="1"/>
</dbReference>
<keyword evidence="1 2" id="KW-0597">Phosphoprotein</keyword>
<dbReference type="PANTHER" id="PTHR44591">
    <property type="entry name" value="STRESS RESPONSE REGULATOR PROTEIN 1"/>
    <property type="match status" value="1"/>
</dbReference>
<dbReference type="Proteomes" id="UP000494269">
    <property type="component" value="Unassembled WGS sequence"/>
</dbReference>
<gene>
    <name evidence="4" type="primary">todT</name>
    <name evidence="4" type="ORF">LMG3441_04610</name>
</gene>
<feature type="domain" description="Response regulatory" evidence="3">
    <location>
        <begin position="6"/>
        <end position="120"/>
    </location>
</feature>
<evidence type="ECO:0000256" key="1">
    <source>
        <dbReference type="ARBA" id="ARBA00022553"/>
    </source>
</evidence>
<reference evidence="4 5" key="1">
    <citation type="submission" date="2020-04" db="EMBL/GenBank/DDBJ databases">
        <authorList>
            <person name="De Canck E."/>
        </authorList>
    </citation>
    <scope>NUCLEOTIDE SEQUENCE [LARGE SCALE GENOMIC DNA]</scope>
    <source>
        <strain evidence="4 5">LMG 3441</strain>
    </source>
</reference>
<protein>
    <submittedName>
        <fullName evidence="4">Response regulator protein TodT</fullName>
    </submittedName>
</protein>
<evidence type="ECO:0000259" key="3">
    <source>
        <dbReference type="PROSITE" id="PS50110"/>
    </source>
</evidence>
<feature type="modified residue" description="4-aspartylphosphate" evidence="2">
    <location>
        <position position="55"/>
    </location>
</feature>
<dbReference type="EMBL" id="CADIJQ010000009">
    <property type="protein sequence ID" value="CAB3730374.1"/>
    <property type="molecule type" value="Genomic_DNA"/>
</dbReference>
<dbReference type="Gene3D" id="3.40.50.2300">
    <property type="match status" value="1"/>
</dbReference>
<dbReference type="PROSITE" id="PS50110">
    <property type="entry name" value="RESPONSE_REGULATORY"/>
    <property type="match status" value="1"/>
</dbReference>
<organism evidence="4 5">
    <name type="scientific">Achromobacter kerstersii</name>
    <dbReference type="NCBI Taxonomy" id="1353890"/>
    <lineage>
        <taxon>Bacteria</taxon>
        <taxon>Pseudomonadati</taxon>
        <taxon>Pseudomonadota</taxon>
        <taxon>Betaproteobacteria</taxon>
        <taxon>Burkholderiales</taxon>
        <taxon>Alcaligenaceae</taxon>
        <taxon>Achromobacter</taxon>
    </lineage>
</organism>
<dbReference type="Pfam" id="PF00072">
    <property type="entry name" value="Response_reg"/>
    <property type="match status" value="1"/>
</dbReference>
<dbReference type="RefSeq" id="WP_054427146.1">
    <property type="nucleotide sequence ID" value="NZ_CADIJQ010000009.1"/>
</dbReference>
<sequence length="127" mass="13620">MNHASTIAIVDDDDGVRVSLSSLVRSLGYAVRTYGSAHEFLHDPDAGKPVCLIADIQMPLMTGDQLQAALLAAGRRLPMIFMTAFPTEAMRRRVMDAGACAYLEKPVDADAIARCLAAAMARRAALD</sequence>
<dbReference type="GO" id="GO:0000160">
    <property type="term" value="P:phosphorelay signal transduction system"/>
    <property type="evidence" value="ECO:0007669"/>
    <property type="project" value="InterPro"/>
</dbReference>
<evidence type="ECO:0000256" key="2">
    <source>
        <dbReference type="PROSITE-ProRule" id="PRU00169"/>
    </source>
</evidence>
<accession>A0A6S7BGD3</accession>
<dbReference type="PANTHER" id="PTHR44591:SF25">
    <property type="entry name" value="CHEMOTAXIS TWO-COMPONENT RESPONSE REGULATOR"/>
    <property type="match status" value="1"/>
</dbReference>
<dbReference type="SMART" id="SM00448">
    <property type="entry name" value="REC"/>
    <property type="match status" value="1"/>
</dbReference>
<name>A0A6S7BGD3_9BURK</name>
<dbReference type="InterPro" id="IPR001789">
    <property type="entry name" value="Sig_transdc_resp-reg_receiver"/>
</dbReference>
<dbReference type="InterPro" id="IPR050595">
    <property type="entry name" value="Bact_response_regulator"/>
</dbReference>